<proteinExistence type="predicted"/>
<dbReference type="Proteomes" id="UP001186118">
    <property type="component" value="Unassembled WGS sequence"/>
</dbReference>
<protein>
    <submittedName>
        <fullName evidence="2">Uncharacterized protein</fullName>
    </submittedName>
</protein>
<keyword evidence="1" id="KW-0812">Transmembrane</keyword>
<comment type="caution">
    <text evidence="2">The sequence shown here is derived from an EMBL/GenBank/DDBJ whole genome shotgun (WGS) entry which is preliminary data.</text>
</comment>
<feature type="transmembrane region" description="Helical" evidence="1">
    <location>
        <begin position="12"/>
        <end position="29"/>
    </location>
</feature>
<dbReference type="EMBL" id="JAGQEX010000007">
    <property type="protein sequence ID" value="MDV5976711.1"/>
    <property type="molecule type" value="Genomic_DNA"/>
</dbReference>
<keyword evidence="1" id="KW-0472">Membrane</keyword>
<name>A0AAE4TRE8_STRCB</name>
<organism evidence="2 3">
    <name type="scientific">Streptococcus canis</name>
    <dbReference type="NCBI Taxonomy" id="1329"/>
    <lineage>
        <taxon>Bacteria</taxon>
        <taxon>Bacillati</taxon>
        <taxon>Bacillota</taxon>
        <taxon>Bacilli</taxon>
        <taxon>Lactobacillales</taxon>
        <taxon>Streptococcaceae</taxon>
        <taxon>Streptococcus</taxon>
    </lineage>
</organism>
<evidence type="ECO:0000313" key="2">
    <source>
        <dbReference type="EMBL" id="MDV5976711.1"/>
    </source>
</evidence>
<gene>
    <name evidence="2" type="ORF">KB584_04425</name>
</gene>
<dbReference type="AlphaFoldDB" id="A0AAE4TRE8"/>
<accession>A0AAE4TRE8</accession>
<keyword evidence="1" id="KW-1133">Transmembrane helix</keyword>
<evidence type="ECO:0000256" key="1">
    <source>
        <dbReference type="SAM" id="Phobius"/>
    </source>
</evidence>
<dbReference type="RefSeq" id="WP_172601459.1">
    <property type="nucleotide sequence ID" value="NZ_JAGQEX010000007.1"/>
</dbReference>
<evidence type="ECO:0000313" key="3">
    <source>
        <dbReference type="Proteomes" id="UP001186118"/>
    </source>
</evidence>
<reference evidence="2" key="1">
    <citation type="submission" date="2021-04" db="EMBL/GenBank/DDBJ databases">
        <title>Draft genomes of 20 S. canis strains.</title>
        <authorList>
            <person name="Pagnossin D."/>
            <person name="Weir W."/>
            <person name="Smith A."/>
            <person name="Ure R."/>
            <person name="Oravcova K."/>
        </authorList>
    </citation>
    <scope>NUCLEOTIDE SEQUENCE</scope>
    <source>
        <strain evidence="2">284</strain>
    </source>
</reference>
<sequence length="49" mass="5673">MNCYEFMAQNPYLTGFIAFIIGVTVISSIESITKIWRKPDEQTNQEEES</sequence>